<dbReference type="AlphaFoldDB" id="A0AAD4T8W9"/>
<dbReference type="Proteomes" id="UP001202328">
    <property type="component" value="Unassembled WGS sequence"/>
</dbReference>
<dbReference type="Pfam" id="PF02519">
    <property type="entry name" value="Auxin_inducible"/>
    <property type="match status" value="1"/>
</dbReference>
<name>A0AAD4T8W9_9MAGN</name>
<dbReference type="GO" id="GO:0009733">
    <property type="term" value="P:response to auxin"/>
    <property type="evidence" value="ECO:0007669"/>
    <property type="project" value="InterPro"/>
</dbReference>
<sequence>MDFDKKKERKGLIMKTWERCRSFGNTKRSLSPLGIPLPKSKSCNEIPLPKSRSWPRFHLPAGKKHKISWKGRDGSVDDETIKTVTRRVTPGGCFSVYVGEQRQRFVIKTQYANHPLFKMLLEEAELEYGYHCEGPLTLPCNVDFFYRVLSEMEMEGDDDQIQQGCNFAKGCSTYKLLSPSRMVAMEYS</sequence>
<dbReference type="InterPro" id="IPR003676">
    <property type="entry name" value="SAUR_fam"/>
</dbReference>
<accession>A0AAD4T8W9</accession>
<protein>
    <submittedName>
        <fullName evidence="2">Uncharacterized protein</fullName>
    </submittedName>
</protein>
<comment type="caution">
    <text evidence="2">The sequence shown here is derived from an EMBL/GenBank/DDBJ whole genome shotgun (WGS) entry which is preliminary data.</text>
</comment>
<evidence type="ECO:0000313" key="3">
    <source>
        <dbReference type="Proteomes" id="UP001202328"/>
    </source>
</evidence>
<dbReference type="PANTHER" id="PTHR31374">
    <property type="entry name" value="AUXIN-INDUCED PROTEIN-LIKE-RELATED"/>
    <property type="match status" value="1"/>
</dbReference>
<keyword evidence="3" id="KW-1185">Reference proteome</keyword>
<comment type="similarity">
    <text evidence="1">Belongs to the ARG7 family.</text>
</comment>
<dbReference type="PANTHER" id="PTHR31374:SF118">
    <property type="entry name" value="OS01G0924966 PROTEIN"/>
    <property type="match status" value="1"/>
</dbReference>
<gene>
    <name evidence="2" type="ORF">MKW98_013869</name>
</gene>
<reference evidence="2" key="1">
    <citation type="submission" date="2022-04" db="EMBL/GenBank/DDBJ databases">
        <title>A functionally conserved STORR gene fusion in Papaver species that diverged 16.8 million years ago.</title>
        <authorList>
            <person name="Catania T."/>
        </authorList>
    </citation>
    <scope>NUCLEOTIDE SEQUENCE</scope>
    <source>
        <strain evidence="2">S-188037</strain>
    </source>
</reference>
<evidence type="ECO:0000313" key="2">
    <source>
        <dbReference type="EMBL" id="KAI3948371.1"/>
    </source>
</evidence>
<organism evidence="2 3">
    <name type="scientific">Papaver atlanticum</name>
    <dbReference type="NCBI Taxonomy" id="357466"/>
    <lineage>
        <taxon>Eukaryota</taxon>
        <taxon>Viridiplantae</taxon>
        <taxon>Streptophyta</taxon>
        <taxon>Embryophyta</taxon>
        <taxon>Tracheophyta</taxon>
        <taxon>Spermatophyta</taxon>
        <taxon>Magnoliopsida</taxon>
        <taxon>Ranunculales</taxon>
        <taxon>Papaveraceae</taxon>
        <taxon>Papaveroideae</taxon>
        <taxon>Papaver</taxon>
    </lineage>
</organism>
<evidence type="ECO:0000256" key="1">
    <source>
        <dbReference type="ARBA" id="ARBA00006974"/>
    </source>
</evidence>
<proteinExistence type="inferred from homology"/>
<dbReference type="EMBL" id="JAJJMB010003271">
    <property type="protein sequence ID" value="KAI3948371.1"/>
    <property type="molecule type" value="Genomic_DNA"/>
</dbReference>